<evidence type="ECO:0000313" key="1">
    <source>
        <dbReference type="EMBL" id="SVE50038.1"/>
    </source>
</evidence>
<dbReference type="AlphaFoldDB" id="A0A383E1Q0"/>
<dbReference type="GO" id="GO:0006646">
    <property type="term" value="P:phosphatidylethanolamine biosynthetic process"/>
    <property type="evidence" value="ECO:0007669"/>
    <property type="project" value="TreeGrafter"/>
</dbReference>
<gene>
    <name evidence="1" type="ORF">METZ01_LOCUS502892</name>
</gene>
<sequence>ITNNNFKVIVDGEAFFLSIPGTDSKLLNIDFTNKYYNNKICGDIGISPKVVHCIKAEELLVTEFITSKNPVSKSFHGSEKISVLVKMIKTLHGAKPFYRNFNMFTYIYHYMNILKKEGLPKLLFPISNRIDNLGQKLALYRRHLVPCHNDFVVGNIIDNQNQMFLVDFDYSGNNDPCFELGNLIVEMNYNHNQVNELVKRYYGEIQENIISRVYLQGIASDIGWSLWGYVQAK</sequence>
<name>A0A383E1Q0_9ZZZZ</name>
<organism evidence="1">
    <name type="scientific">marine metagenome</name>
    <dbReference type="NCBI Taxonomy" id="408172"/>
    <lineage>
        <taxon>unclassified sequences</taxon>
        <taxon>metagenomes</taxon>
        <taxon>ecological metagenomes</taxon>
    </lineage>
</organism>
<dbReference type="PANTHER" id="PTHR22603">
    <property type="entry name" value="CHOLINE/ETHANOALAMINE KINASE"/>
    <property type="match status" value="1"/>
</dbReference>
<dbReference type="CDD" id="cd05151">
    <property type="entry name" value="ChoK-like"/>
    <property type="match status" value="1"/>
</dbReference>
<feature type="non-terminal residue" evidence="1">
    <location>
        <position position="1"/>
    </location>
</feature>
<accession>A0A383E1Q0</accession>
<reference evidence="1" key="1">
    <citation type="submission" date="2018-05" db="EMBL/GenBank/DDBJ databases">
        <authorList>
            <person name="Lanie J.A."/>
            <person name="Ng W.-L."/>
            <person name="Kazmierczak K.M."/>
            <person name="Andrzejewski T.M."/>
            <person name="Davidsen T.M."/>
            <person name="Wayne K.J."/>
            <person name="Tettelin H."/>
            <person name="Glass J.I."/>
            <person name="Rusch D."/>
            <person name="Podicherti R."/>
            <person name="Tsui H.-C.T."/>
            <person name="Winkler M.E."/>
        </authorList>
    </citation>
    <scope>NUCLEOTIDE SEQUENCE</scope>
</reference>
<protein>
    <recommendedName>
        <fullName evidence="2">Aminoglycoside phosphotransferase domain-containing protein</fullName>
    </recommendedName>
</protein>
<proteinExistence type="predicted"/>
<feature type="non-terminal residue" evidence="1">
    <location>
        <position position="233"/>
    </location>
</feature>
<evidence type="ECO:0008006" key="2">
    <source>
        <dbReference type="Google" id="ProtNLM"/>
    </source>
</evidence>
<dbReference type="EMBL" id="UINC01221628">
    <property type="protein sequence ID" value="SVE50038.1"/>
    <property type="molecule type" value="Genomic_DNA"/>
</dbReference>
<dbReference type="GO" id="GO:0004305">
    <property type="term" value="F:ethanolamine kinase activity"/>
    <property type="evidence" value="ECO:0007669"/>
    <property type="project" value="TreeGrafter"/>
</dbReference>
<dbReference type="InterPro" id="IPR011009">
    <property type="entry name" value="Kinase-like_dom_sf"/>
</dbReference>
<dbReference type="Pfam" id="PF01633">
    <property type="entry name" value="Choline_kinase"/>
    <property type="match status" value="1"/>
</dbReference>
<dbReference type="Gene3D" id="3.30.200.20">
    <property type="entry name" value="Phosphorylase Kinase, domain 1"/>
    <property type="match status" value="1"/>
</dbReference>
<dbReference type="Gene3D" id="3.90.1200.10">
    <property type="match status" value="1"/>
</dbReference>
<dbReference type="GO" id="GO:0005737">
    <property type="term" value="C:cytoplasm"/>
    <property type="evidence" value="ECO:0007669"/>
    <property type="project" value="TreeGrafter"/>
</dbReference>
<dbReference type="PANTHER" id="PTHR22603:SF66">
    <property type="entry name" value="ETHANOLAMINE KINASE"/>
    <property type="match status" value="1"/>
</dbReference>
<dbReference type="SUPFAM" id="SSF56112">
    <property type="entry name" value="Protein kinase-like (PK-like)"/>
    <property type="match status" value="1"/>
</dbReference>